<dbReference type="GO" id="GO:0004314">
    <property type="term" value="F:[acyl-carrier-protein] S-malonyltransferase activity"/>
    <property type="evidence" value="ECO:0007669"/>
    <property type="project" value="UniProtKB-EC"/>
</dbReference>
<dbReference type="InterPro" id="IPR016035">
    <property type="entry name" value="Acyl_Trfase/lysoPLipase"/>
</dbReference>
<protein>
    <recommendedName>
        <fullName evidence="1">[acyl-carrier-protein] S-malonyltransferase</fullName>
        <ecNumber evidence="1">2.3.1.39</ecNumber>
    </recommendedName>
</protein>
<dbReference type="Gene3D" id="3.40.366.10">
    <property type="entry name" value="Malonyl-Coenzyme A Acyl Carrier Protein, domain 2"/>
    <property type="match status" value="1"/>
</dbReference>
<dbReference type="PANTHER" id="PTHR42681:SF1">
    <property type="entry name" value="MALONYL-COA-ACYL CARRIER PROTEIN TRANSACYLASE, MITOCHONDRIAL"/>
    <property type="match status" value="1"/>
</dbReference>
<dbReference type="EC" id="2.3.1.39" evidence="1"/>
<dbReference type="AlphaFoldDB" id="A0A5P5ZH33"/>
<evidence type="ECO:0000256" key="1">
    <source>
        <dbReference type="ARBA" id="ARBA00013258"/>
    </source>
</evidence>
<evidence type="ECO:0000256" key="4">
    <source>
        <dbReference type="ARBA" id="ARBA00048462"/>
    </source>
</evidence>
<dbReference type="RefSeq" id="WP_151443559.1">
    <property type="nucleotide sequence ID" value="NZ_CALFMW010000133.1"/>
</dbReference>
<dbReference type="InterPro" id="IPR001227">
    <property type="entry name" value="Ac_transferase_dom_sf"/>
</dbReference>
<keyword evidence="3" id="KW-0012">Acyltransferase</keyword>
<keyword evidence="2 5" id="KW-0808">Transferase</keyword>
<accession>A0A5P5ZH33</accession>
<evidence type="ECO:0000313" key="5">
    <source>
        <dbReference type="EMBL" id="QFG50796.1"/>
    </source>
</evidence>
<dbReference type="GeneID" id="78211671"/>
<reference evidence="5 6" key="1">
    <citation type="submission" date="2019-09" db="EMBL/GenBank/DDBJ databases">
        <title>Genome sequencing of Lactobacillus acetotolerans.</title>
        <authorList>
            <person name="Kim K."/>
        </authorList>
    </citation>
    <scope>NUCLEOTIDE SEQUENCE [LARGE SCALE GENOMIC DNA]</scope>
    <source>
        <strain evidence="5 6">LA749</strain>
    </source>
</reference>
<organism evidence="5 6">
    <name type="scientific">Lactobacillus acetotolerans</name>
    <dbReference type="NCBI Taxonomy" id="1600"/>
    <lineage>
        <taxon>Bacteria</taxon>
        <taxon>Bacillati</taxon>
        <taxon>Bacillota</taxon>
        <taxon>Bacilli</taxon>
        <taxon>Lactobacillales</taxon>
        <taxon>Lactobacillaceae</taxon>
        <taxon>Lactobacillus</taxon>
    </lineage>
</organism>
<dbReference type="PANTHER" id="PTHR42681">
    <property type="entry name" value="MALONYL-COA-ACYL CARRIER PROTEIN TRANSACYLASE, MITOCHONDRIAL"/>
    <property type="match status" value="1"/>
</dbReference>
<dbReference type="GO" id="GO:0006633">
    <property type="term" value="P:fatty acid biosynthetic process"/>
    <property type="evidence" value="ECO:0007669"/>
    <property type="project" value="TreeGrafter"/>
</dbReference>
<evidence type="ECO:0000256" key="2">
    <source>
        <dbReference type="ARBA" id="ARBA00022679"/>
    </source>
</evidence>
<gene>
    <name evidence="5" type="ORF">LA749_01610</name>
</gene>
<sequence>MGKELDGFSEILDQASRVLNTDLLQFNEDKSIYQDNSPLAEVILMLTGYASFNEVNKRAPISYVAGQSSGQLTGALVSGMLTFDEAVQLTYEIAKVEEDIPLSKTRLLTCANLNIKVANKLLNRSGLKDIYFATINSPINFIFGGDIDELKKFAVKLRTWGAKCDFLNMPAFHTILLKKIEPKISKIINNLNLAPKEPQIPFISDLDNRWNSSKNWLNKLVKQDTSTSNLDKNLQTFLKLGVNGFVTVDCGGRLSELVNNSVKNRHVKCKVTNISKTGGA</sequence>
<evidence type="ECO:0000256" key="3">
    <source>
        <dbReference type="ARBA" id="ARBA00023315"/>
    </source>
</evidence>
<proteinExistence type="predicted"/>
<dbReference type="EMBL" id="CP044496">
    <property type="protein sequence ID" value="QFG50796.1"/>
    <property type="molecule type" value="Genomic_DNA"/>
</dbReference>
<name>A0A5P5ZH33_9LACO</name>
<evidence type="ECO:0000313" key="6">
    <source>
        <dbReference type="Proteomes" id="UP000325393"/>
    </source>
</evidence>
<comment type="catalytic activity">
    <reaction evidence="4">
        <text>holo-[ACP] + malonyl-CoA = malonyl-[ACP] + CoA</text>
        <dbReference type="Rhea" id="RHEA:41792"/>
        <dbReference type="Rhea" id="RHEA-COMP:9623"/>
        <dbReference type="Rhea" id="RHEA-COMP:9685"/>
        <dbReference type="ChEBI" id="CHEBI:57287"/>
        <dbReference type="ChEBI" id="CHEBI:57384"/>
        <dbReference type="ChEBI" id="CHEBI:64479"/>
        <dbReference type="ChEBI" id="CHEBI:78449"/>
        <dbReference type="EC" id="2.3.1.39"/>
    </reaction>
</comment>
<dbReference type="Proteomes" id="UP000325393">
    <property type="component" value="Chromosome"/>
</dbReference>
<dbReference type="SUPFAM" id="SSF52151">
    <property type="entry name" value="FabD/lysophospholipase-like"/>
    <property type="match status" value="1"/>
</dbReference>
<dbReference type="InterPro" id="IPR050858">
    <property type="entry name" value="Mal-CoA-ACP_Trans/PKS_FabD"/>
</dbReference>
<dbReference type="Gene3D" id="3.30.70.250">
    <property type="entry name" value="Malonyl-CoA ACP transacylase, ACP-binding"/>
    <property type="match status" value="1"/>
</dbReference>